<proteinExistence type="predicted"/>
<dbReference type="AlphaFoldDB" id="A0A915PPT0"/>
<dbReference type="WBParaSite" id="sdigi.contig30.g2242.t1">
    <property type="protein sequence ID" value="sdigi.contig30.g2242.t1"/>
    <property type="gene ID" value="sdigi.contig30.g2242"/>
</dbReference>
<evidence type="ECO:0000313" key="3">
    <source>
        <dbReference type="WBParaSite" id="sdigi.contig30.g2242.t1"/>
    </source>
</evidence>
<evidence type="ECO:0000256" key="1">
    <source>
        <dbReference type="SAM" id="MobiDB-lite"/>
    </source>
</evidence>
<feature type="region of interest" description="Disordered" evidence="1">
    <location>
        <begin position="118"/>
        <end position="146"/>
    </location>
</feature>
<sequence>MSSTSASFTQALRKHFKFEMYLAVGDNSDTNNNSGSSRGGLESSLVVETTNSVRSSRSSVSVMVEGGLKWKTIVVPGGTTPSSAVPLPRPRRDFHFKRIEVEETPKWFVWPKRNRASKSLTKDKKVNDDESSTSSGNNFISRPDMLTSKNSSTAITMVPRNNAEDLRNSNNNSQQNLIGQPNLSDMASIQSGQDNLVQQSGQSGKMLQFSDTVPALRGNQCGSSAVSSPLDIKGARQQWQREVHYRTLTNAATAGELINISNSEPSSYIMHCRIATSVDSEHRISGSAPATSQTFKILSISKKTLENGEDDDLDLTNYVISNCRQLHSQPTVLLSRPTTAGDTVKEVH</sequence>
<name>A0A915PPT0_9BILA</name>
<reference evidence="3" key="1">
    <citation type="submission" date="2022-11" db="UniProtKB">
        <authorList>
            <consortium name="WormBaseParasite"/>
        </authorList>
    </citation>
    <scope>IDENTIFICATION</scope>
</reference>
<evidence type="ECO:0000313" key="2">
    <source>
        <dbReference type="Proteomes" id="UP000887581"/>
    </source>
</evidence>
<organism evidence="2 3">
    <name type="scientific">Setaria digitata</name>
    <dbReference type="NCBI Taxonomy" id="48799"/>
    <lineage>
        <taxon>Eukaryota</taxon>
        <taxon>Metazoa</taxon>
        <taxon>Ecdysozoa</taxon>
        <taxon>Nematoda</taxon>
        <taxon>Chromadorea</taxon>
        <taxon>Rhabditida</taxon>
        <taxon>Spirurina</taxon>
        <taxon>Spiruromorpha</taxon>
        <taxon>Filarioidea</taxon>
        <taxon>Setariidae</taxon>
        <taxon>Setaria</taxon>
    </lineage>
</organism>
<keyword evidence="2" id="KW-1185">Reference proteome</keyword>
<dbReference type="Proteomes" id="UP000887581">
    <property type="component" value="Unplaced"/>
</dbReference>
<accession>A0A915PPT0</accession>
<protein>
    <submittedName>
        <fullName evidence="3">Uncharacterized protein</fullName>
    </submittedName>
</protein>